<protein>
    <submittedName>
        <fullName evidence="1">Uncharacterized protein</fullName>
    </submittedName>
</protein>
<organism evidence="1 2">
    <name type="scientific">Cyanidiococcus yangmingshanensis</name>
    <dbReference type="NCBI Taxonomy" id="2690220"/>
    <lineage>
        <taxon>Eukaryota</taxon>
        <taxon>Rhodophyta</taxon>
        <taxon>Bangiophyceae</taxon>
        <taxon>Cyanidiales</taxon>
        <taxon>Cyanidiaceae</taxon>
        <taxon>Cyanidiococcus</taxon>
    </lineage>
</organism>
<evidence type="ECO:0000313" key="1">
    <source>
        <dbReference type="EMBL" id="KAF6003512.1"/>
    </source>
</evidence>
<sequence length="741" mass="83723">MLICYASPHRWHRIEFAISMQSRSTIVHELCEDPRKNACYVQALTELVGTRAVIGTPKQFELLTNLVPCEKLRSALFLWVFDDIESLSWEPQYEFLLMKLAGARQILVSEFFGNLKQTGHWLGISPSRILRLDLLKPEKRSFRLVSLSSRLVAQPRLVAKRFWRQYYRTAPAQGHVAVCCVMRGSLPVATELARQSPFSFTVTHAVGESIPMVVRACLERGVLLLPWHSGISKDLMSACPVRVVVVQLGDELLSQWTRECSLAFVVGNGLENPPARWKENSFLWSCRYLSRFCSGDTIVLVPQNLCSLFREAPEWVPFVDSVADQSWDSFVATQVAQGLVRTNTDIFDLANRSFFHQCYLRHDGRNHAQEVLQLRNDLERIAIFSSLLTNKLVNDMEAIRVAKDDASVYEATAIADLSNSFGISLQTAQTLHNIFSFEEPMTKEAFLENLSELLSTENDQLDVLGDFASGDIRFLNQSTGGNKDLRYNASTGHALRASVIYGLLQCFTECEPAVRTKFWVQRLVENLYSSWFRTLPAVIHVGLTRLTWSKFQVLLAMIQKLSGVFLNFSRVHRIEKNEDHLREKVLTSVTASTACEESERTELAASENVDGIATSQRSSTRTCPRRYGSIHVLRAVFCREDRSLKLVVFCATRVFEKPNENKSIESIDGLRSCWIVVQDTESDTIVGAEEFSCIMDSKKRICISMKSPASNLFPCVRTFLTKSTQTMVLTAACLVQLMGPS</sequence>
<keyword evidence="2" id="KW-1185">Reference proteome</keyword>
<evidence type="ECO:0000313" key="2">
    <source>
        <dbReference type="Proteomes" id="UP000530660"/>
    </source>
</evidence>
<gene>
    <name evidence="1" type="ORF">F1559_001599</name>
</gene>
<name>A0A7J7IK67_9RHOD</name>
<dbReference type="Proteomes" id="UP000530660">
    <property type="component" value="Unassembled WGS sequence"/>
</dbReference>
<proteinExistence type="predicted"/>
<accession>A0A7J7IK67</accession>
<reference evidence="1 2" key="1">
    <citation type="journal article" date="2020" name="J. Phycol.">
        <title>Comparative genome analysis reveals Cyanidiococcus gen. nov., a new extremophilic red algal genus sister to Cyanidioschyzon (Cyanidioschyzonaceae, Rhodophyta).</title>
        <authorList>
            <person name="Liu S.-L."/>
            <person name="Chiang Y.-R."/>
            <person name="Yoon H.S."/>
            <person name="Fu H.-Y."/>
        </authorList>
    </citation>
    <scope>NUCLEOTIDE SEQUENCE [LARGE SCALE GENOMIC DNA]</scope>
    <source>
        <strain evidence="1 2">THAL066</strain>
    </source>
</reference>
<dbReference type="AlphaFoldDB" id="A0A7J7IK67"/>
<dbReference type="EMBL" id="VWRR01000006">
    <property type="protein sequence ID" value="KAF6003512.1"/>
    <property type="molecule type" value="Genomic_DNA"/>
</dbReference>
<comment type="caution">
    <text evidence="1">The sequence shown here is derived from an EMBL/GenBank/DDBJ whole genome shotgun (WGS) entry which is preliminary data.</text>
</comment>